<comment type="caution">
    <text evidence="1">The sequence shown here is derived from an EMBL/GenBank/DDBJ whole genome shotgun (WGS) entry which is preliminary data.</text>
</comment>
<dbReference type="CDD" id="cd00866">
    <property type="entry name" value="PEBP_euk"/>
    <property type="match status" value="1"/>
</dbReference>
<protein>
    <submittedName>
        <fullName evidence="1">Phosphatidylethanolamine-binding protein</fullName>
    </submittedName>
</protein>
<evidence type="ECO:0000313" key="1">
    <source>
        <dbReference type="EMBL" id="ORY88272.1"/>
    </source>
</evidence>
<dbReference type="GO" id="GO:0005543">
    <property type="term" value="F:phospholipid binding"/>
    <property type="evidence" value="ECO:0007669"/>
    <property type="project" value="TreeGrafter"/>
</dbReference>
<dbReference type="Gene3D" id="3.90.280.10">
    <property type="entry name" value="PEBP-like"/>
    <property type="match status" value="1"/>
</dbReference>
<dbReference type="PANTHER" id="PTHR11362">
    <property type="entry name" value="PHOSPHATIDYLETHANOLAMINE-BINDING PROTEIN"/>
    <property type="match status" value="1"/>
</dbReference>
<sequence length="209" mass="22817">MVLLPLQIVKQALDKAGLTGTPYLPADFQPKVLVQIDFPSSDSTVSLGNQLEPSQGKDEPVVSFVAEDPTDSGSTYALLSFDPDAPSREDQKFGPWRHFVLGGLKPKSLEEISSAVETSGERGLGGQGLVEKTQEPLSPWVAPSPGQGTGPHRYCFALYKETKPLLPMEQQPTLKDNERPARRNFAVAEFAKQNGLELVGFNYFLCENP</sequence>
<dbReference type="AlphaFoldDB" id="A0A1Y2FW72"/>
<dbReference type="PANTHER" id="PTHR11362:SF85">
    <property type="entry name" value="INHIBITOR (TFS1), PUTATIVE (AFU_ORTHOLOGUE AFUA_4G08120)-RELATED"/>
    <property type="match status" value="1"/>
</dbReference>
<proteinExistence type="predicted"/>
<dbReference type="Proteomes" id="UP000193467">
    <property type="component" value="Unassembled WGS sequence"/>
</dbReference>
<dbReference type="STRING" id="106004.A0A1Y2FW72"/>
<gene>
    <name evidence="1" type="ORF">BCR35DRAFT_301795</name>
</gene>
<keyword evidence="2" id="KW-1185">Reference proteome</keyword>
<name>A0A1Y2FW72_9BASI</name>
<dbReference type="GO" id="GO:0030162">
    <property type="term" value="P:regulation of proteolysis"/>
    <property type="evidence" value="ECO:0007669"/>
    <property type="project" value="TreeGrafter"/>
</dbReference>
<reference evidence="1 2" key="1">
    <citation type="submission" date="2016-07" db="EMBL/GenBank/DDBJ databases">
        <title>Pervasive Adenine N6-methylation of Active Genes in Fungi.</title>
        <authorList>
            <consortium name="DOE Joint Genome Institute"/>
            <person name="Mondo S.J."/>
            <person name="Dannebaum R.O."/>
            <person name="Kuo R.C."/>
            <person name="Labutti K."/>
            <person name="Haridas S."/>
            <person name="Kuo A."/>
            <person name="Salamov A."/>
            <person name="Ahrendt S.R."/>
            <person name="Lipzen A."/>
            <person name="Sullivan W."/>
            <person name="Andreopoulos W.B."/>
            <person name="Clum A."/>
            <person name="Lindquist E."/>
            <person name="Daum C."/>
            <person name="Ramamoorthy G.K."/>
            <person name="Gryganskyi A."/>
            <person name="Culley D."/>
            <person name="Magnuson J.K."/>
            <person name="James T.Y."/>
            <person name="O'Malley M.A."/>
            <person name="Stajich J.E."/>
            <person name="Spatafora J.W."/>
            <person name="Visel A."/>
            <person name="Grigoriev I.V."/>
        </authorList>
    </citation>
    <scope>NUCLEOTIDE SEQUENCE [LARGE SCALE GENOMIC DNA]</scope>
    <source>
        <strain evidence="1 2">62-1032</strain>
    </source>
</reference>
<accession>A0A1Y2FW72</accession>
<dbReference type="GO" id="GO:0030414">
    <property type="term" value="F:peptidase inhibitor activity"/>
    <property type="evidence" value="ECO:0007669"/>
    <property type="project" value="TreeGrafter"/>
</dbReference>
<dbReference type="InterPro" id="IPR036610">
    <property type="entry name" value="PEBP-like_sf"/>
</dbReference>
<dbReference type="OrthoDB" id="2506647at2759"/>
<dbReference type="InterPro" id="IPR035810">
    <property type="entry name" value="PEBP_euk"/>
</dbReference>
<dbReference type="InParanoid" id="A0A1Y2FW72"/>
<dbReference type="SUPFAM" id="SSF49777">
    <property type="entry name" value="PEBP-like"/>
    <property type="match status" value="1"/>
</dbReference>
<organism evidence="1 2">
    <name type="scientific">Leucosporidium creatinivorum</name>
    <dbReference type="NCBI Taxonomy" id="106004"/>
    <lineage>
        <taxon>Eukaryota</taxon>
        <taxon>Fungi</taxon>
        <taxon>Dikarya</taxon>
        <taxon>Basidiomycota</taxon>
        <taxon>Pucciniomycotina</taxon>
        <taxon>Microbotryomycetes</taxon>
        <taxon>Leucosporidiales</taxon>
        <taxon>Leucosporidium</taxon>
    </lineage>
</organism>
<dbReference type="InterPro" id="IPR008914">
    <property type="entry name" value="PEBP"/>
</dbReference>
<dbReference type="EMBL" id="MCGR01000011">
    <property type="protein sequence ID" value="ORY88272.1"/>
    <property type="molecule type" value="Genomic_DNA"/>
</dbReference>
<dbReference type="Pfam" id="PF01161">
    <property type="entry name" value="PBP"/>
    <property type="match status" value="1"/>
</dbReference>
<dbReference type="GO" id="GO:0046578">
    <property type="term" value="P:regulation of Ras protein signal transduction"/>
    <property type="evidence" value="ECO:0007669"/>
    <property type="project" value="TreeGrafter"/>
</dbReference>
<evidence type="ECO:0000313" key="2">
    <source>
        <dbReference type="Proteomes" id="UP000193467"/>
    </source>
</evidence>